<keyword evidence="2" id="KW-1185">Reference proteome</keyword>
<evidence type="ECO:0000313" key="1">
    <source>
        <dbReference type="EMBL" id="BAT84159.1"/>
    </source>
</evidence>
<proteinExistence type="predicted"/>
<name>A0A0S3RUQ7_PHAAN</name>
<sequence>MKSREKVATFFCPSRDILLPNLLDCTWRTLLVCRWCLASSRVHAAFASLLCPCVPSLNVLALELCLCFHSRCRWLHFLYVLCCPTSSNKPTRMLPRHQLNAKIKP</sequence>
<gene>
    <name evidence="1" type="primary">Vigan.04G144700</name>
    <name evidence="1" type="ORF">VIGAN_04144700</name>
</gene>
<organism evidence="1 2">
    <name type="scientific">Vigna angularis var. angularis</name>
    <dbReference type="NCBI Taxonomy" id="157739"/>
    <lineage>
        <taxon>Eukaryota</taxon>
        <taxon>Viridiplantae</taxon>
        <taxon>Streptophyta</taxon>
        <taxon>Embryophyta</taxon>
        <taxon>Tracheophyta</taxon>
        <taxon>Spermatophyta</taxon>
        <taxon>Magnoliopsida</taxon>
        <taxon>eudicotyledons</taxon>
        <taxon>Gunneridae</taxon>
        <taxon>Pentapetalae</taxon>
        <taxon>rosids</taxon>
        <taxon>fabids</taxon>
        <taxon>Fabales</taxon>
        <taxon>Fabaceae</taxon>
        <taxon>Papilionoideae</taxon>
        <taxon>50 kb inversion clade</taxon>
        <taxon>NPAAA clade</taxon>
        <taxon>indigoferoid/millettioid clade</taxon>
        <taxon>Phaseoleae</taxon>
        <taxon>Vigna</taxon>
    </lineage>
</organism>
<protein>
    <submittedName>
        <fullName evidence="1">Uncharacterized protein</fullName>
    </submittedName>
</protein>
<reference evidence="1 2" key="1">
    <citation type="journal article" date="2015" name="Sci. Rep.">
        <title>The power of single molecule real-time sequencing technology in the de novo assembly of a eukaryotic genome.</title>
        <authorList>
            <person name="Sakai H."/>
            <person name="Naito K."/>
            <person name="Ogiso-Tanaka E."/>
            <person name="Takahashi Y."/>
            <person name="Iseki K."/>
            <person name="Muto C."/>
            <person name="Satou K."/>
            <person name="Teruya K."/>
            <person name="Shiroma A."/>
            <person name="Shimoji M."/>
            <person name="Hirano T."/>
            <person name="Itoh T."/>
            <person name="Kaga A."/>
            <person name="Tomooka N."/>
        </authorList>
    </citation>
    <scope>NUCLEOTIDE SEQUENCE [LARGE SCALE GENOMIC DNA]</scope>
    <source>
        <strain evidence="2">cv. Shumari</strain>
    </source>
</reference>
<accession>A0A0S3RUQ7</accession>
<dbReference type="EMBL" id="AP015037">
    <property type="protein sequence ID" value="BAT84159.1"/>
    <property type="molecule type" value="Genomic_DNA"/>
</dbReference>
<dbReference type="AlphaFoldDB" id="A0A0S3RUQ7"/>
<evidence type="ECO:0000313" key="2">
    <source>
        <dbReference type="Proteomes" id="UP000291084"/>
    </source>
</evidence>
<dbReference type="Proteomes" id="UP000291084">
    <property type="component" value="Chromosome 4"/>
</dbReference>